<dbReference type="GO" id="GO:0016020">
    <property type="term" value="C:membrane"/>
    <property type="evidence" value="ECO:0007669"/>
    <property type="project" value="UniProtKB-SubCell"/>
</dbReference>
<organism evidence="17 18">
    <name type="scientific">Cochliobolus heterostrophus (strain C5 / ATCC 48332 / race O)</name>
    <name type="common">Southern corn leaf blight fungus</name>
    <name type="synonym">Bipolaris maydis</name>
    <dbReference type="NCBI Taxonomy" id="701091"/>
    <lineage>
        <taxon>Eukaryota</taxon>
        <taxon>Fungi</taxon>
        <taxon>Dikarya</taxon>
        <taxon>Ascomycota</taxon>
        <taxon>Pezizomycotina</taxon>
        <taxon>Dothideomycetes</taxon>
        <taxon>Pleosporomycetidae</taxon>
        <taxon>Pleosporales</taxon>
        <taxon>Pleosporineae</taxon>
        <taxon>Pleosporaceae</taxon>
        <taxon>Bipolaris</taxon>
    </lineage>
</organism>
<dbReference type="EC" id="3.2.1.14" evidence="3"/>
<feature type="region of interest" description="Disordered" evidence="14">
    <location>
        <begin position="272"/>
        <end position="311"/>
    </location>
</feature>
<dbReference type="GO" id="GO:0008843">
    <property type="term" value="F:endochitinase activity"/>
    <property type="evidence" value="ECO:0007669"/>
    <property type="project" value="UniProtKB-EC"/>
</dbReference>
<reference evidence="17 18" key="1">
    <citation type="journal article" date="2012" name="PLoS Pathog.">
        <title>Diverse lifestyles and strategies of plant pathogenesis encoded in the genomes of eighteen Dothideomycetes fungi.</title>
        <authorList>
            <person name="Ohm R.A."/>
            <person name="Feau N."/>
            <person name="Henrissat B."/>
            <person name="Schoch C.L."/>
            <person name="Horwitz B.A."/>
            <person name="Barry K.W."/>
            <person name="Condon B.J."/>
            <person name="Copeland A.C."/>
            <person name="Dhillon B."/>
            <person name="Glaser F."/>
            <person name="Hesse C.N."/>
            <person name="Kosti I."/>
            <person name="LaButti K."/>
            <person name="Lindquist E.A."/>
            <person name="Lucas S."/>
            <person name="Salamov A.A."/>
            <person name="Bradshaw R.E."/>
            <person name="Ciuffetti L."/>
            <person name="Hamelin R.C."/>
            <person name="Kema G.H.J."/>
            <person name="Lawrence C."/>
            <person name="Scott J.A."/>
            <person name="Spatafora J.W."/>
            <person name="Turgeon B.G."/>
            <person name="de Wit P.J.G.M."/>
            <person name="Zhong S."/>
            <person name="Goodwin S.B."/>
            <person name="Grigoriev I.V."/>
        </authorList>
    </citation>
    <scope>NUCLEOTIDE SEQUENCE [LARGE SCALE GENOMIC DNA]</scope>
    <source>
        <strain evidence="18">C5 / ATCC 48332 / race O</strain>
    </source>
</reference>
<dbReference type="HOGENOM" id="CLU_027506_3_2_1"/>
<keyword evidence="8" id="KW-0472">Membrane</keyword>
<dbReference type="PANTHER" id="PTHR10963">
    <property type="entry name" value="GLYCOSYL HYDROLASE-RELATED"/>
    <property type="match status" value="1"/>
</dbReference>
<dbReference type="Proteomes" id="UP000016936">
    <property type="component" value="Unassembled WGS sequence"/>
</dbReference>
<dbReference type="GO" id="GO:0009277">
    <property type="term" value="C:fungal-type cell wall"/>
    <property type="evidence" value="ECO:0007669"/>
    <property type="project" value="TreeGrafter"/>
</dbReference>
<dbReference type="PROSITE" id="PS51762">
    <property type="entry name" value="GH16_2"/>
    <property type="match status" value="1"/>
</dbReference>
<dbReference type="InterPro" id="IPR013320">
    <property type="entry name" value="ConA-like_dom_sf"/>
</dbReference>
<evidence type="ECO:0000313" key="17">
    <source>
        <dbReference type="EMBL" id="EMD92888.1"/>
    </source>
</evidence>
<reference evidence="18" key="2">
    <citation type="journal article" date="2013" name="PLoS Genet.">
        <title>Comparative genome structure, secondary metabolite, and effector coding capacity across Cochliobolus pathogens.</title>
        <authorList>
            <person name="Condon B.J."/>
            <person name="Leng Y."/>
            <person name="Wu D."/>
            <person name="Bushley K.E."/>
            <person name="Ohm R.A."/>
            <person name="Otillar R."/>
            <person name="Martin J."/>
            <person name="Schackwitz W."/>
            <person name="Grimwood J."/>
            <person name="MohdZainudin N."/>
            <person name="Xue C."/>
            <person name="Wang R."/>
            <person name="Manning V.A."/>
            <person name="Dhillon B."/>
            <person name="Tu Z.J."/>
            <person name="Steffenson B.J."/>
            <person name="Salamov A."/>
            <person name="Sun H."/>
            <person name="Lowry S."/>
            <person name="LaButti K."/>
            <person name="Han J."/>
            <person name="Copeland A."/>
            <person name="Lindquist E."/>
            <person name="Barry K."/>
            <person name="Schmutz J."/>
            <person name="Baker S.E."/>
            <person name="Ciuffetti L.M."/>
            <person name="Grigoriev I.V."/>
            <person name="Zhong S."/>
            <person name="Turgeon B.G."/>
        </authorList>
    </citation>
    <scope>NUCLEOTIDE SEQUENCE [LARGE SCALE GENOMIC DNA]</scope>
    <source>
        <strain evidence="18">C5 / ATCC 48332 / race O</strain>
    </source>
</reference>
<keyword evidence="5" id="KW-0808">Transferase</keyword>
<evidence type="ECO:0000256" key="14">
    <source>
        <dbReference type="SAM" id="MobiDB-lite"/>
    </source>
</evidence>
<feature type="domain" description="GH16" evidence="16">
    <location>
        <begin position="4"/>
        <end position="246"/>
    </location>
</feature>
<sequence>MRFTTYSTASVLAALASAQTFTDCNPMEKTCPIDPAMPQTWETDFTAGKDAIKGWKQTAGDLTYGPEGAAFTVAKKGDAPTIGSEGYFHFGYVEVVMKAAPGTGIVSSIVLQSDDLDEVDWEWIGGVDSRVQMNYFGKGNTTTYDRMIEADVANNQNEFHKYALNWTSSALTWLIDDKPVRTLNFADANGGKNFPQTPCNVRLGNWPGGDSTNEGTRQWAGGNVTYENAPFTMTVKSVKVTNYSPGKEYEWTDKTGSFQSIKVLDAGNKDGAPINSTPITTPVNGTQPPLEAGVDAPAASGEAGSGSGADKGEPCNCGTAYVTVTAPPPGASAPPATTAPPATITSSYPAVPIESAKSMLSSILDASSSAGLAIDTRSAPGVPMPTAPTGAIPLPQTNGTGTAVAPPQFTGAANKVVGAGALLGAVVGAMVLVL</sequence>
<evidence type="ECO:0000259" key="16">
    <source>
        <dbReference type="PROSITE" id="PS51762"/>
    </source>
</evidence>
<comment type="subcellular location">
    <subcellularLocation>
        <location evidence="2">Membrane</location>
    </subcellularLocation>
</comment>
<evidence type="ECO:0000256" key="10">
    <source>
        <dbReference type="ARBA" id="ARBA00023295"/>
    </source>
</evidence>
<dbReference type="SUPFAM" id="SSF49899">
    <property type="entry name" value="Concanavalin A-like lectins/glucanases"/>
    <property type="match status" value="1"/>
</dbReference>
<dbReference type="Gene3D" id="2.60.120.200">
    <property type="match status" value="1"/>
</dbReference>
<evidence type="ECO:0000256" key="5">
    <source>
        <dbReference type="ARBA" id="ARBA00022679"/>
    </source>
</evidence>
<evidence type="ECO:0000256" key="3">
    <source>
        <dbReference type="ARBA" id="ARBA00012729"/>
    </source>
</evidence>
<evidence type="ECO:0000256" key="9">
    <source>
        <dbReference type="ARBA" id="ARBA00023180"/>
    </source>
</evidence>
<keyword evidence="4" id="KW-0328">Glycosyltransferase</keyword>
<dbReference type="Pfam" id="PF00722">
    <property type="entry name" value="Glyco_hydro_16"/>
    <property type="match status" value="1"/>
</dbReference>
<dbReference type="EMBL" id="KB445574">
    <property type="protein sequence ID" value="EMD92888.1"/>
    <property type="molecule type" value="Genomic_DNA"/>
</dbReference>
<evidence type="ECO:0000256" key="15">
    <source>
        <dbReference type="SAM" id="SignalP"/>
    </source>
</evidence>
<proteinExistence type="inferred from homology"/>
<evidence type="ECO:0000256" key="6">
    <source>
        <dbReference type="ARBA" id="ARBA00022729"/>
    </source>
</evidence>
<evidence type="ECO:0000313" key="18">
    <source>
        <dbReference type="Proteomes" id="UP000016936"/>
    </source>
</evidence>
<dbReference type="InterPro" id="IPR000757">
    <property type="entry name" value="Beta-glucanase-like"/>
</dbReference>
<evidence type="ECO:0000256" key="7">
    <source>
        <dbReference type="ARBA" id="ARBA00022801"/>
    </source>
</evidence>
<evidence type="ECO:0000256" key="8">
    <source>
        <dbReference type="ARBA" id="ARBA00023136"/>
    </source>
</evidence>
<dbReference type="STRING" id="701091.M2UYL9"/>
<feature type="compositionally biased region" description="Polar residues" evidence="14">
    <location>
        <begin position="274"/>
        <end position="287"/>
    </location>
</feature>
<evidence type="ECO:0000256" key="13">
    <source>
        <dbReference type="ARBA" id="ARBA00093308"/>
    </source>
</evidence>
<keyword evidence="9" id="KW-0325">Glycoprotein</keyword>
<feature type="chain" id="PRO_5004028062" description="chitinase" evidence="15">
    <location>
        <begin position="19"/>
        <end position="434"/>
    </location>
</feature>
<dbReference type="InterPro" id="IPR050546">
    <property type="entry name" value="Glycosyl_Hydrlase_16"/>
</dbReference>
<comment type="catalytic activity">
    <reaction evidence="1">
        <text>Random endo-hydrolysis of N-acetyl-beta-D-glucosaminide (1-&gt;4)-beta-linkages in chitin and chitodextrins.</text>
        <dbReference type="EC" id="3.2.1.14"/>
    </reaction>
</comment>
<name>M2UYL9_COCH5</name>
<dbReference type="FunFam" id="2.60.120.200:FF:000152">
    <property type="entry name" value="Cell wall glucanase"/>
    <property type="match status" value="1"/>
</dbReference>
<evidence type="ECO:0000256" key="11">
    <source>
        <dbReference type="ARBA" id="ARBA00023316"/>
    </source>
</evidence>
<dbReference type="CDD" id="cd02183">
    <property type="entry name" value="GH16_fungal_CRH1_transglycosylase"/>
    <property type="match status" value="1"/>
</dbReference>
<dbReference type="AlphaFoldDB" id="M2UYL9"/>
<evidence type="ECO:0000256" key="4">
    <source>
        <dbReference type="ARBA" id="ARBA00022676"/>
    </source>
</evidence>
<dbReference type="GO" id="GO:0016757">
    <property type="term" value="F:glycosyltransferase activity"/>
    <property type="evidence" value="ECO:0007669"/>
    <property type="project" value="UniProtKB-KW"/>
</dbReference>
<accession>M2UYL9</accession>
<gene>
    <name evidence="17" type="ORF">COCHEDRAFT_1193252</name>
</gene>
<dbReference type="eggNOG" id="ENOG502QVQI">
    <property type="taxonomic scope" value="Eukaryota"/>
</dbReference>
<keyword evidence="11" id="KW-0961">Cell wall biogenesis/degradation</keyword>
<protein>
    <recommendedName>
        <fullName evidence="3">chitinase</fullName>
        <ecNumber evidence="3">3.2.1.14</ecNumber>
    </recommendedName>
</protein>
<evidence type="ECO:0000256" key="1">
    <source>
        <dbReference type="ARBA" id="ARBA00000822"/>
    </source>
</evidence>
<dbReference type="PANTHER" id="PTHR10963:SF27">
    <property type="entry name" value="GLYCOSIDASE-RELATED"/>
    <property type="match status" value="1"/>
</dbReference>
<dbReference type="GO" id="GO:0031505">
    <property type="term" value="P:fungal-type cell wall organization"/>
    <property type="evidence" value="ECO:0007669"/>
    <property type="project" value="TreeGrafter"/>
</dbReference>
<comment type="function">
    <text evidence="13">Dual chitinase/transglycosylase that plays a role in cell wall architecture. Chitinase and transglycosylase activities are coupled. Required for the polysaccharide cross-linking at the septa and the cell wall. More specifically, transfers chitin to 1,6-beta-glucan in the cell wall.</text>
</comment>
<dbReference type="OrthoDB" id="4781at2759"/>
<feature type="signal peptide" evidence="15">
    <location>
        <begin position="1"/>
        <end position="18"/>
    </location>
</feature>
<dbReference type="OMA" id="AIKGWKQ"/>
<keyword evidence="18" id="KW-1185">Reference proteome</keyword>
<dbReference type="GO" id="GO:0005975">
    <property type="term" value="P:carbohydrate metabolic process"/>
    <property type="evidence" value="ECO:0007669"/>
    <property type="project" value="InterPro"/>
</dbReference>
<comment type="similarity">
    <text evidence="12">Belongs to the glycosyl hydrolase 16 family. CRH1 subfamily.</text>
</comment>
<evidence type="ECO:0000256" key="2">
    <source>
        <dbReference type="ARBA" id="ARBA00004370"/>
    </source>
</evidence>
<keyword evidence="6 15" id="KW-0732">Signal</keyword>
<keyword evidence="7 17" id="KW-0378">Hydrolase</keyword>
<evidence type="ECO:0000256" key="12">
    <source>
        <dbReference type="ARBA" id="ARBA00038074"/>
    </source>
</evidence>
<keyword evidence="10" id="KW-0326">Glycosidase</keyword>